<evidence type="ECO:0000313" key="1">
    <source>
        <dbReference type="EMBL" id="SFC74751.1"/>
    </source>
</evidence>
<name>A0A1I1LNW5_NATHA</name>
<gene>
    <name evidence="1" type="ORF">SAMN05444422_1203</name>
</gene>
<keyword evidence="2" id="KW-1185">Reference proteome</keyword>
<evidence type="ECO:0000313" key="2">
    <source>
        <dbReference type="Proteomes" id="UP000199161"/>
    </source>
</evidence>
<dbReference type="AlphaFoldDB" id="A0A1I1LNW5"/>
<accession>A0A1I1LNW5</accession>
<organism evidence="1 2">
    <name type="scientific">Natronobacterium haloterrestre</name>
    <name type="common">Halobiforma haloterrestris</name>
    <dbReference type="NCBI Taxonomy" id="148448"/>
    <lineage>
        <taxon>Archaea</taxon>
        <taxon>Methanobacteriati</taxon>
        <taxon>Methanobacteriota</taxon>
        <taxon>Stenosarchaea group</taxon>
        <taxon>Halobacteria</taxon>
        <taxon>Halobacteriales</taxon>
        <taxon>Natrialbaceae</taxon>
        <taxon>Natronobacterium</taxon>
    </lineage>
</organism>
<dbReference type="EMBL" id="FOKW01000020">
    <property type="protein sequence ID" value="SFC74751.1"/>
    <property type="molecule type" value="Genomic_DNA"/>
</dbReference>
<dbReference type="Proteomes" id="UP000199161">
    <property type="component" value="Unassembled WGS sequence"/>
</dbReference>
<reference evidence="2" key="1">
    <citation type="submission" date="2016-10" db="EMBL/GenBank/DDBJ databases">
        <authorList>
            <person name="Varghese N."/>
            <person name="Submissions S."/>
        </authorList>
    </citation>
    <scope>NUCLEOTIDE SEQUENCE [LARGE SCALE GENOMIC DNA]</scope>
    <source>
        <strain evidence="2">DSM 13078</strain>
    </source>
</reference>
<protein>
    <submittedName>
        <fullName evidence="1">Uncharacterized protein</fullName>
    </submittedName>
</protein>
<proteinExistence type="predicted"/>
<sequence>MAVWRVLLNVSLTDSPVNGITGIDAFGFERFHTSAHYTKQTNLTIDSERL</sequence>